<dbReference type="InterPro" id="IPR036028">
    <property type="entry name" value="SH3-like_dom_sf"/>
</dbReference>
<dbReference type="PANTHER" id="PTHR23065">
    <property type="entry name" value="PROLINE-SERINE-THREONINE PHOSPHATASE INTERACTING PROTEIN 1"/>
    <property type="match status" value="1"/>
</dbReference>
<feature type="compositionally biased region" description="Polar residues" evidence="8">
    <location>
        <begin position="664"/>
        <end position="679"/>
    </location>
</feature>
<evidence type="ECO:0000256" key="2">
    <source>
        <dbReference type="ARBA" id="ARBA00022443"/>
    </source>
</evidence>
<feature type="compositionally biased region" description="Polar residues" evidence="8">
    <location>
        <begin position="382"/>
        <end position="403"/>
    </location>
</feature>
<accession>A0A8H6S1A5</accession>
<feature type="compositionally biased region" description="Low complexity" evidence="8">
    <location>
        <begin position="491"/>
        <end position="502"/>
    </location>
</feature>
<dbReference type="InterPro" id="IPR027267">
    <property type="entry name" value="AH/BAR_dom_sf"/>
</dbReference>
<keyword evidence="7" id="KW-0175">Coiled coil</keyword>
<feature type="region of interest" description="Disordered" evidence="8">
    <location>
        <begin position="482"/>
        <end position="502"/>
    </location>
</feature>
<dbReference type="SMART" id="SM00326">
    <property type="entry name" value="SH3"/>
    <property type="match status" value="1"/>
</dbReference>
<dbReference type="GO" id="GO:0120104">
    <property type="term" value="C:mitotic actomyosin contractile ring, proximal layer"/>
    <property type="evidence" value="ECO:0007669"/>
    <property type="project" value="TreeGrafter"/>
</dbReference>
<feature type="region of interest" description="Disordered" evidence="8">
    <location>
        <begin position="638"/>
        <end position="857"/>
    </location>
</feature>
<keyword evidence="5" id="KW-0206">Cytoskeleton</keyword>
<dbReference type="Gene3D" id="2.30.30.40">
    <property type="entry name" value="SH3 Domains"/>
    <property type="match status" value="1"/>
</dbReference>
<feature type="compositionally biased region" description="Low complexity" evidence="8">
    <location>
        <begin position="445"/>
        <end position="457"/>
    </location>
</feature>
<proteinExistence type="predicted"/>
<feature type="region of interest" description="Disordered" evidence="8">
    <location>
        <begin position="519"/>
        <end position="624"/>
    </location>
</feature>
<dbReference type="InterPro" id="IPR031160">
    <property type="entry name" value="F_BAR_dom"/>
</dbReference>
<dbReference type="InterPro" id="IPR001060">
    <property type="entry name" value="FCH_dom"/>
</dbReference>
<feature type="domain" description="F-BAR" evidence="10">
    <location>
        <begin position="33"/>
        <end position="286"/>
    </location>
</feature>
<dbReference type="GO" id="GO:0005543">
    <property type="term" value="F:phospholipid binding"/>
    <property type="evidence" value="ECO:0007669"/>
    <property type="project" value="TreeGrafter"/>
</dbReference>
<dbReference type="GO" id="GO:0030036">
    <property type="term" value="P:actin cytoskeleton organization"/>
    <property type="evidence" value="ECO:0007669"/>
    <property type="project" value="UniProtKB-ARBA"/>
</dbReference>
<dbReference type="Proteomes" id="UP000613580">
    <property type="component" value="Unassembled WGS sequence"/>
</dbReference>
<sequence>MTTARRQASSTSLSRYANSGPEYDDPSLRQNETAFCNSFWGIADGGVEVLFARMRGAARTMDELRAFWKERASIEEEYSRRLGKLAKQVLGRDEIGDLRASFEAIRTETENQSKYHGTLANEIRTSLEGQTSAFYAKQQHHRKTYQSGIEKEFKAKQLQEGHVAKAREKYETDCMRINSYTAQLGLVQGRDAERIHLKLEQTKKTVLQNERDFANFARALAETVAKWEADWRVFCDSCQDLEDDRINFMKDNMWVYANAVSTVCVSDDEACEHMRLALEQMEPERDQESFVRTYGTGNHIPDPPPFVDYKDPNSIPSSSAKITYRIANFARSSQRPPPGAAARPSALTQPETTDDDDLTQPNGAGVGTVRRGDDPSAVNGHGRQQQVMSRQNTVSTTVSQTRMQQPQPQQAIGSFSPMPSASPMALPEVDLRSRPTSTALDLSRRPTSTSTNSRPASYRVPPPMEEPEAMLRVGDNAYKVDLRTDPQAGPSTSLTSASSSSMATGAIDPFAKQMEDLQTASATVRRKSTRRAPLDTSASAGPSRPASVAVSPGAVTQYRPPSRQQQQQQQQIQRSPSPHRYRDSAEMIVGQHPSASRSTSPAPQPITAAFMRPRSSSGAGPPGADIVADVLGSYQQSLPGESKMVSRRGSYVGDRPGSVYGHNTVPSQSSGFNIANQQHGAALNRPPSGMAGIGTPSRSTSPAPPPMSRGPSPAPGQLVLANQRAPSPVPPPGQHMRGPSPGPGPAAQPHMRGHSPSPQRQSSQGFIAAPPPPSQITRSPSPNKIGIALDSSGRHPNALQQQQQQHGHAQSRSGSTYSQQGGYGPPQPQQQQQPQQGQQWGQRRSPSPAPGSSQQQTSDGKWILFYVKALFPYTATIEEEFDFQEGDIIAVTATPDDGWWSGELLDETRRVRGKHVFPSNFVELFP</sequence>
<protein>
    <recommendedName>
        <fullName evidence="13">Cell division control protein</fullName>
    </recommendedName>
</protein>
<evidence type="ECO:0000256" key="1">
    <source>
        <dbReference type="ARBA" id="ARBA00004245"/>
    </source>
</evidence>
<evidence type="ECO:0000256" key="3">
    <source>
        <dbReference type="ARBA" id="ARBA00022490"/>
    </source>
</evidence>
<dbReference type="SMART" id="SM00055">
    <property type="entry name" value="FCH"/>
    <property type="match status" value="1"/>
</dbReference>
<dbReference type="PROSITE" id="PS51741">
    <property type="entry name" value="F_BAR"/>
    <property type="match status" value="1"/>
</dbReference>
<feature type="compositionally biased region" description="Low complexity" evidence="8">
    <location>
        <begin position="800"/>
        <end position="820"/>
    </location>
</feature>
<feature type="compositionally biased region" description="Pro residues" evidence="8">
    <location>
        <begin position="702"/>
        <end position="714"/>
    </location>
</feature>
<dbReference type="Gene3D" id="1.20.1270.60">
    <property type="entry name" value="Arfaptin homology (AH) domain/BAR domain"/>
    <property type="match status" value="1"/>
</dbReference>
<comment type="caution">
    <text evidence="11">The sequence shown here is derived from an EMBL/GenBank/DDBJ whole genome shotgun (WGS) entry which is preliminary data.</text>
</comment>
<reference evidence="11" key="1">
    <citation type="submission" date="2020-05" db="EMBL/GenBank/DDBJ databases">
        <title>Mycena genomes resolve the evolution of fungal bioluminescence.</title>
        <authorList>
            <person name="Tsai I.J."/>
        </authorList>
    </citation>
    <scope>NUCLEOTIDE SEQUENCE</scope>
    <source>
        <strain evidence="11">110903Hualien_Pintung</strain>
    </source>
</reference>
<dbReference type="PROSITE" id="PS50002">
    <property type="entry name" value="SH3"/>
    <property type="match status" value="1"/>
</dbReference>
<dbReference type="OrthoDB" id="19092at2759"/>
<keyword evidence="4" id="KW-0597">Phosphoprotein</keyword>
<dbReference type="Pfam" id="PF00018">
    <property type="entry name" value="SH3_1"/>
    <property type="match status" value="1"/>
</dbReference>
<keyword evidence="2 6" id="KW-0728">SH3 domain</keyword>
<evidence type="ECO:0008006" key="13">
    <source>
        <dbReference type="Google" id="ProtNLM"/>
    </source>
</evidence>
<dbReference type="AlphaFoldDB" id="A0A8H6S1A5"/>
<keyword evidence="3" id="KW-0963">Cytoplasm</keyword>
<evidence type="ECO:0000256" key="5">
    <source>
        <dbReference type="ARBA" id="ARBA00023212"/>
    </source>
</evidence>
<comment type="subcellular location">
    <subcellularLocation>
        <location evidence="1">Cytoplasm</location>
        <location evidence="1">Cytoskeleton</location>
    </subcellularLocation>
</comment>
<feature type="region of interest" description="Disordered" evidence="8">
    <location>
        <begin position="330"/>
        <end position="465"/>
    </location>
</feature>
<feature type="compositionally biased region" description="Polar residues" evidence="8">
    <location>
        <begin position="1"/>
        <end position="17"/>
    </location>
</feature>
<dbReference type="EMBL" id="JACAZE010000027">
    <property type="protein sequence ID" value="KAF7290037.1"/>
    <property type="molecule type" value="Genomic_DNA"/>
</dbReference>
<feature type="domain" description="SH3" evidence="9">
    <location>
        <begin position="862"/>
        <end position="926"/>
    </location>
</feature>
<organism evidence="11 12">
    <name type="scientific">Mycena chlorophos</name>
    <name type="common">Agaric fungus</name>
    <name type="synonym">Agaricus chlorophos</name>
    <dbReference type="NCBI Taxonomy" id="658473"/>
    <lineage>
        <taxon>Eukaryota</taxon>
        <taxon>Fungi</taxon>
        <taxon>Dikarya</taxon>
        <taxon>Basidiomycota</taxon>
        <taxon>Agaricomycotina</taxon>
        <taxon>Agaricomycetes</taxon>
        <taxon>Agaricomycetidae</taxon>
        <taxon>Agaricales</taxon>
        <taxon>Marasmiineae</taxon>
        <taxon>Mycenaceae</taxon>
        <taxon>Mycena</taxon>
    </lineage>
</organism>
<gene>
    <name evidence="11" type="ORF">HMN09_01308700</name>
</gene>
<evidence type="ECO:0000259" key="9">
    <source>
        <dbReference type="PROSITE" id="PS50002"/>
    </source>
</evidence>
<dbReference type="SUPFAM" id="SSF103657">
    <property type="entry name" value="BAR/IMD domain-like"/>
    <property type="match status" value="1"/>
</dbReference>
<evidence type="ECO:0000256" key="6">
    <source>
        <dbReference type="PROSITE-ProRule" id="PRU00192"/>
    </source>
</evidence>
<feature type="compositionally biased region" description="Low complexity" evidence="8">
    <location>
        <begin position="330"/>
        <end position="346"/>
    </location>
</feature>
<feature type="compositionally biased region" description="Polar residues" evidence="8">
    <location>
        <begin position="756"/>
        <end position="765"/>
    </location>
</feature>
<evidence type="ECO:0000313" key="12">
    <source>
        <dbReference type="Proteomes" id="UP000613580"/>
    </source>
</evidence>
<evidence type="ECO:0000256" key="7">
    <source>
        <dbReference type="PROSITE-ProRule" id="PRU01077"/>
    </source>
</evidence>
<dbReference type="PANTHER" id="PTHR23065:SF7">
    <property type="entry name" value="NOSTRIN, ISOFORM H"/>
    <property type="match status" value="1"/>
</dbReference>
<feature type="compositionally biased region" description="Low complexity" evidence="8">
    <location>
        <begin position="404"/>
        <end position="425"/>
    </location>
</feature>
<dbReference type="InterPro" id="IPR001452">
    <property type="entry name" value="SH3_domain"/>
</dbReference>
<feature type="compositionally biased region" description="Low complexity" evidence="8">
    <location>
        <begin position="557"/>
        <end position="578"/>
    </location>
</feature>
<evidence type="ECO:0000256" key="4">
    <source>
        <dbReference type="ARBA" id="ARBA00022553"/>
    </source>
</evidence>
<evidence type="ECO:0000256" key="8">
    <source>
        <dbReference type="SAM" id="MobiDB-lite"/>
    </source>
</evidence>
<dbReference type="SUPFAM" id="SSF50044">
    <property type="entry name" value="SH3-domain"/>
    <property type="match status" value="1"/>
</dbReference>
<evidence type="ECO:0000259" key="10">
    <source>
        <dbReference type="PROSITE" id="PS51741"/>
    </source>
</evidence>
<feature type="region of interest" description="Disordered" evidence="8">
    <location>
        <begin position="1"/>
        <end position="28"/>
    </location>
</feature>
<dbReference type="GO" id="GO:0009898">
    <property type="term" value="C:cytoplasmic side of plasma membrane"/>
    <property type="evidence" value="ECO:0007669"/>
    <property type="project" value="TreeGrafter"/>
</dbReference>
<evidence type="ECO:0000313" key="11">
    <source>
        <dbReference type="EMBL" id="KAF7290037.1"/>
    </source>
</evidence>
<dbReference type="CDD" id="cd07651">
    <property type="entry name" value="F-BAR_PombeCdc15_like"/>
    <property type="match status" value="1"/>
</dbReference>
<dbReference type="Pfam" id="PF00611">
    <property type="entry name" value="FCH"/>
    <property type="match status" value="1"/>
</dbReference>
<keyword evidence="12" id="KW-1185">Reference proteome</keyword>
<name>A0A8H6S1A5_MYCCL</name>
<feature type="compositionally biased region" description="Low complexity" evidence="8">
    <location>
        <begin position="829"/>
        <end position="856"/>
    </location>
</feature>
<dbReference type="PRINTS" id="PR00499">
    <property type="entry name" value="P67PHOX"/>
</dbReference>